<protein>
    <recommendedName>
        <fullName evidence="2">EF-hand domain-containing protein</fullName>
    </recommendedName>
</protein>
<feature type="region of interest" description="Disordered" evidence="1">
    <location>
        <begin position="1"/>
        <end position="29"/>
    </location>
</feature>
<dbReference type="SUPFAM" id="SSF47473">
    <property type="entry name" value="EF-hand"/>
    <property type="match status" value="1"/>
</dbReference>
<proteinExistence type="predicted"/>
<dbReference type="CDD" id="cd00051">
    <property type="entry name" value="EFh"/>
    <property type="match status" value="1"/>
</dbReference>
<dbReference type="AlphaFoldDB" id="A0A7S0XL83"/>
<evidence type="ECO:0000256" key="1">
    <source>
        <dbReference type="SAM" id="MobiDB-lite"/>
    </source>
</evidence>
<sequence>MAIVTTTHDEATGKKVNAGDRKKRTSAAAAKRMKSGVVGGWKSLSEEDRDFLTKVFAEYDTDSSGVLDADKAAPLLQRLAGTGAPLPSKEETARVLELADNDKSGGIAVDELKDVIRIWYVVCQEKYEQETKSVSRWPGCCVM</sequence>
<dbReference type="Gene3D" id="1.10.238.10">
    <property type="entry name" value="EF-hand"/>
    <property type="match status" value="1"/>
</dbReference>
<reference evidence="3" key="1">
    <citation type="submission" date="2021-01" db="EMBL/GenBank/DDBJ databases">
        <authorList>
            <person name="Corre E."/>
            <person name="Pelletier E."/>
            <person name="Niang G."/>
            <person name="Scheremetjew M."/>
            <person name="Finn R."/>
            <person name="Kale V."/>
            <person name="Holt S."/>
            <person name="Cochrane G."/>
            <person name="Meng A."/>
            <person name="Brown T."/>
            <person name="Cohen L."/>
        </authorList>
    </citation>
    <scope>NUCLEOTIDE SEQUENCE</scope>
    <source>
        <strain evidence="3">SL-175</strain>
    </source>
</reference>
<organism evidence="3">
    <name type="scientific">Mantoniella antarctica</name>
    <dbReference type="NCBI Taxonomy" id="81844"/>
    <lineage>
        <taxon>Eukaryota</taxon>
        <taxon>Viridiplantae</taxon>
        <taxon>Chlorophyta</taxon>
        <taxon>Mamiellophyceae</taxon>
        <taxon>Mamiellales</taxon>
        <taxon>Mamiellaceae</taxon>
        <taxon>Mantoniella</taxon>
    </lineage>
</organism>
<feature type="compositionally biased region" description="Basic and acidic residues" evidence="1">
    <location>
        <begin position="7"/>
        <end position="20"/>
    </location>
</feature>
<dbReference type="InterPro" id="IPR011992">
    <property type="entry name" value="EF-hand-dom_pair"/>
</dbReference>
<accession>A0A7S0XL83</accession>
<dbReference type="InterPro" id="IPR002048">
    <property type="entry name" value="EF_hand_dom"/>
</dbReference>
<evidence type="ECO:0000313" key="3">
    <source>
        <dbReference type="EMBL" id="CAD8723153.1"/>
    </source>
</evidence>
<dbReference type="GO" id="GO:0005509">
    <property type="term" value="F:calcium ion binding"/>
    <property type="evidence" value="ECO:0007669"/>
    <property type="project" value="InterPro"/>
</dbReference>
<feature type="domain" description="EF-hand" evidence="2">
    <location>
        <begin position="87"/>
        <end position="122"/>
    </location>
</feature>
<dbReference type="PROSITE" id="PS50222">
    <property type="entry name" value="EF_HAND_2"/>
    <property type="match status" value="2"/>
</dbReference>
<evidence type="ECO:0000259" key="2">
    <source>
        <dbReference type="PROSITE" id="PS50222"/>
    </source>
</evidence>
<gene>
    <name evidence="3" type="ORF">MANT1106_LOCUS22369</name>
</gene>
<dbReference type="EMBL" id="HBFC01037665">
    <property type="protein sequence ID" value="CAD8723153.1"/>
    <property type="molecule type" value="Transcribed_RNA"/>
</dbReference>
<feature type="domain" description="EF-hand" evidence="2">
    <location>
        <begin position="47"/>
        <end position="82"/>
    </location>
</feature>
<name>A0A7S0XL83_9CHLO</name>